<dbReference type="VEuPathDB" id="FungiDB:RhiirA1_466381"/>
<dbReference type="VEuPathDB" id="FungiDB:RhiirFUN_013060"/>
<proteinExistence type="predicted"/>
<accession>A0A2N1MZY0</accession>
<evidence type="ECO:0000313" key="1">
    <source>
        <dbReference type="EMBL" id="PKK67208.1"/>
    </source>
</evidence>
<dbReference type="AlphaFoldDB" id="A0A2N1MZY0"/>
<dbReference type="VEuPathDB" id="FungiDB:FUN_010852"/>
<comment type="caution">
    <text evidence="1">The sequence shown here is derived from an EMBL/GenBank/DDBJ whole genome shotgun (WGS) entry which is preliminary data.</text>
</comment>
<dbReference type="EMBL" id="LLXL01000993">
    <property type="protein sequence ID" value="PKK67208.1"/>
    <property type="molecule type" value="Genomic_DNA"/>
</dbReference>
<organism evidence="1 2">
    <name type="scientific">Rhizophagus irregularis</name>
    <dbReference type="NCBI Taxonomy" id="588596"/>
    <lineage>
        <taxon>Eukaryota</taxon>
        <taxon>Fungi</taxon>
        <taxon>Fungi incertae sedis</taxon>
        <taxon>Mucoromycota</taxon>
        <taxon>Glomeromycotina</taxon>
        <taxon>Glomeromycetes</taxon>
        <taxon>Glomerales</taxon>
        <taxon>Glomeraceae</taxon>
        <taxon>Rhizophagus</taxon>
    </lineage>
</organism>
<name>A0A2N1MZY0_9GLOM</name>
<dbReference type="Proteomes" id="UP000233469">
    <property type="component" value="Unassembled WGS sequence"/>
</dbReference>
<evidence type="ECO:0000313" key="2">
    <source>
        <dbReference type="Proteomes" id="UP000233469"/>
    </source>
</evidence>
<gene>
    <name evidence="1" type="ORF">RhiirC2_783813</name>
</gene>
<protein>
    <submittedName>
        <fullName evidence="1">Uncharacterized protein</fullName>
    </submittedName>
</protein>
<reference evidence="1 2" key="2">
    <citation type="submission" date="2017-10" db="EMBL/GenBank/DDBJ databases">
        <title>Extensive intraspecific genome diversity in a model arbuscular mycorrhizal fungus.</title>
        <authorList>
            <person name="Chen E.C.H."/>
            <person name="Morin E."/>
            <person name="Baudet D."/>
            <person name="Noel J."/>
            <person name="Ndikumana S."/>
            <person name="Charron P."/>
            <person name="St-Onge C."/>
            <person name="Giorgi J."/>
            <person name="Grigoriev I.V."/>
            <person name="Roux C."/>
            <person name="Martin F.M."/>
            <person name="Corradi N."/>
        </authorList>
    </citation>
    <scope>NUCLEOTIDE SEQUENCE [LARGE SCALE GENOMIC DNA]</scope>
    <source>
        <strain evidence="1 2">C2</strain>
    </source>
</reference>
<reference evidence="1 2" key="1">
    <citation type="submission" date="2016-04" db="EMBL/GenBank/DDBJ databases">
        <title>Genome analyses suggest a sexual origin of heterokaryosis in a supposedly ancient asexual fungus.</title>
        <authorList>
            <person name="Ropars J."/>
            <person name="Sedzielewska K."/>
            <person name="Noel J."/>
            <person name="Charron P."/>
            <person name="Farinelli L."/>
            <person name="Marton T."/>
            <person name="Kruger M."/>
            <person name="Pelin A."/>
            <person name="Brachmann A."/>
            <person name="Corradi N."/>
        </authorList>
    </citation>
    <scope>NUCLEOTIDE SEQUENCE [LARGE SCALE GENOMIC DNA]</scope>
    <source>
        <strain evidence="1 2">C2</strain>
    </source>
</reference>
<sequence>MVRRHSFNRRARQDLKEFIRRSRRRDSKVRMTHLWCIYVAATSGVCVKGLDLVGIADVKNTRDIDDGTPPFSGFRCHYMKRYDNINNGGMCRPLNYAHRTQQQALRCHRSHFCHGILDWKDVCWSRDYGRIKMVRRHSFNRRARQDLRESIRRSRRRDKCLTIFLP</sequence>